<evidence type="ECO:0000313" key="5">
    <source>
        <dbReference type="Proteomes" id="UP001610444"/>
    </source>
</evidence>
<comment type="pathway">
    <text evidence="1">Mycotoxin biosynthesis.</text>
</comment>
<evidence type="ECO:0000256" key="2">
    <source>
        <dbReference type="ARBA" id="ARBA00035112"/>
    </source>
</evidence>
<dbReference type="RefSeq" id="XP_070896269.1">
    <property type="nucleotide sequence ID" value="XM_071041053.1"/>
</dbReference>
<dbReference type="PANTHER" id="PTHR33365">
    <property type="entry name" value="YALI0B05434P"/>
    <property type="match status" value="1"/>
</dbReference>
<evidence type="ECO:0000256" key="1">
    <source>
        <dbReference type="ARBA" id="ARBA00004685"/>
    </source>
</evidence>
<organism evidence="4 5">
    <name type="scientific">Aspergillus pseudodeflectus</name>
    <dbReference type="NCBI Taxonomy" id="176178"/>
    <lineage>
        <taxon>Eukaryota</taxon>
        <taxon>Fungi</taxon>
        <taxon>Dikarya</taxon>
        <taxon>Ascomycota</taxon>
        <taxon>Pezizomycotina</taxon>
        <taxon>Eurotiomycetes</taxon>
        <taxon>Eurotiomycetidae</taxon>
        <taxon>Eurotiales</taxon>
        <taxon>Aspergillaceae</taxon>
        <taxon>Aspergillus</taxon>
        <taxon>Aspergillus subgen. Nidulantes</taxon>
    </lineage>
</organism>
<evidence type="ECO:0000256" key="3">
    <source>
        <dbReference type="SAM" id="Phobius"/>
    </source>
</evidence>
<feature type="transmembrane region" description="Helical" evidence="3">
    <location>
        <begin position="35"/>
        <end position="55"/>
    </location>
</feature>
<comment type="similarity">
    <text evidence="2">Belongs to the ustYa family.</text>
</comment>
<dbReference type="Proteomes" id="UP001610444">
    <property type="component" value="Unassembled WGS sequence"/>
</dbReference>
<reference evidence="4 5" key="1">
    <citation type="submission" date="2024-07" db="EMBL/GenBank/DDBJ databases">
        <title>Section-level genome sequencing and comparative genomics of Aspergillus sections Usti and Cavernicolus.</title>
        <authorList>
            <consortium name="Lawrence Berkeley National Laboratory"/>
            <person name="Nybo J.L."/>
            <person name="Vesth T.C."/>
            <person name="Theobald S."/>
            <person name="Frisvad J.C."/>
            <person name="Larsen T.O."/>
            <person name="Kjaerboelling I."/>
            <person name="Rothschild-Mancinelli K."/>
            <person name="Lyhne E.K."/>
            <person name="Kogle M.E."/>
            <person name="Barry K."/>
            <person name="Clum A."/>
            <person name="Na H."/>
            <person name="Ledsgaard L."/>
            <person name="Lin J."/>
            <person name="Lipzen A."/>
            <person name="Kuo A."/>
            <person name="Riley R."/>
            <person name="Mondo S."/>
            <person name="LaButti K."/>
            <person name="Haridas S."/>
            <person name="Pangalinan J."/>
            <person name="Salamov A.A."/>
            <person name="Simmons B.A."/>
            <person name="Magnuson J.K."/>
            <person name="Chen J."/>
            <person name="Drula E."/>
            <person name="Henrissat B."/>
            <person name="Wiebenga A."/>
            <person name="Lubbers R.J."/>
            <person name="Gomes A.C."/>
            <person name="Macurrencykelacurrency M.R."/>
            <person name="Stajich J."/>
            <person name="Grigoriev I.V."/>
            <person name="Mortensen U.H."/>
            <person name="De vries R.P."/>
            <person name="Baker S.E."/>
            <person name="Andersen M.R."/>
        </authorList>
    </citation>
    <scope>NUCLEOTIDE SEQUENCE [LARGE SCALE GENOMIC DNA]</scope>
    <source>
        <strain evidence="4 5">CBS 756.74</strain>
    </source>
</reference>
<accession>A0ABR4JXB4</accession>
<dbReference type="InterPro" id="IPR021765">
    <property type="entry name" value="UstYa-like"/>
</dbReference>
<keyword evidence="3" id="KW-0472">Membrane</keyword>
<dbReference type="GeneID" id="98156217"/>
<dbReference type="Pfam" id="PF11807">
    <property type="entry name" value="UstYa"/>
    <property type="match status" value="1"/>
</dbReference>
<gene>
    <name evidence="4" type="ORF">BJX68DRAFT_242832</name>
</gene>
<evidence type="ECO:0000313" key="4">
    <source>
        <dbReference type="EMBL" id="KAL2844686.1"/>
    </source>
</evidence>
<keyword evidence="3" id="KW-1133">Transmembrane helix</keyword>
<dbReference type="PANTHER" id="PTHR33365:SF4">
    <property type="entry name" value="CYCLOCHLOROTINE BIOSYNTHESIS PROTEIN O"/>
    <property type="match status" value="1"/>
</dbReference>
<sequence length="237" mass="26015">MFTASRKQIYFALSNQDDDEESLFAGLSLPSKSTLFSSLCVVLALLASFIAGTMYTPAQLSGYKYALHSNGNTESEEAPSHLNRLAHRIPLRAIAGEIVSKSPWSREPECRVREGEGVWSELIPAGLGYFTESVVPNGDDSTVVIPAAFHQLHCLRTLRRAYYARRCEDGTDGGKAGEAAAVARCFDYLAQSIVCEADSTVEPVHYESAGGFQRQCWDFEALTEYVQDRRVSGAEEA</sequence>
<protein>
    <submittedName>
        <fullName evidence="4">Uncharacterized protein</fullName>
    </submittedName>
</protein>
<name>A0ABR4JXB4_9EURO</name>
<comment type="caution">
    <text evidence="4">The sequence shown here is derived from an EMBL/GenBank/DDBJ whole genome shotgun (WGS) entry which is preliminary data.</text>
</comment>
<keyword evidence="5" id="KW-1185">Reference proteome</keyword>
<dbReference type="EMBL" id="JBFXLR010000040">
    <property type="protein sequence ID" value="KAL2844686.1"/>
    <property type="molecule type" value="Genomic_DNA"/>
</dbReference>
<proteinExistence type="inferred from homology"/>
<keyword evidence="3" id="KW-0812">Transmembrane</keyword>